<evidence type="ECO:0000313" key="3">
    <source>
        <dbReference type="EMBL" id="ERN41372.1"/>
    </source>
</evidence>
<dbReference type="InterPro" id="IPR015330">
    <property type="entry name" value="DNA_primase/pol_bifunc_N"/>
</dbReference>
<evidence type="ECO:0000259" key="2">
    <source>
        <dbReference type="Pfam" id="PF09250"/>
    </source>
</evidence>
<dbReference type="SUPFAM" id="SSF52540">
    <property type="entry name" value="P-loop containing nucleoside triphosphate hydrolases"/>
    <property type="match status" value="1"/>
</dbReference>
<evidence type="ECO:0000313" key="4">
    <source>
        <dbReference type="Proteomes" id="UP000016960"/>
    </source>
</evidence>
<feature type="domain" description="DNA primase/polymerase bifunctional N-terminal" evidence="2">
    <location>
        <begin position="21"/>
        <end position="172"/>
    </location>
</feature>
<reference evidence="3 4" key="1">
    <citation type="submission" date="2013-05" db="EMBL/GenBank/DDBJ databases">
        <title>Draft genome sequence of Rubidibacter lacunae KORDI 51-2.</title>
        <authorList>
            <person name="Choi D.H."/>
            <person name="Noh J.H."/>
            <person name="Kwon K.-K."/>
            <person name="Lee J.-H."/>
            <person name="Ryu J.-Y."/>
        </authorList>
    </citation>
    <scope>NUCLEOTIDE SEQUENCE [LARGE SCALE GENOMIC DNA]</scope>
    <source>
        <strain evidence="3 4">KORDI 51-2</strain>
    </source>
</reference>
<dbReference type="Pfam" id="PF09250">
    <property type="entry name" value="Prim-Pol"/>
    <property type="match status" value="1"/>
</dbReference>
<dbReference type="InterPro" id="IPR027417">
    <property type="entry name" value="P-loop_NTPase"/>
</dbReference>
<dbReference type="InParanoid" id="U5DKC8"/>
<sequence length="814" mass="90450">MGALDNILRQMPDELAWVAVGRNKAPYLKNWSIHPLSKQEVVSEIAAGRCHAIGVLCGTPSGGLLFVDVDGASCDRLVEKLSGLPLAEALPKTVGVTSGRPGRCQLIYRVTREHWDAIATRKLKAAVPGEGLELRWDGCQSVVTGHHPQTDGYRFLPGQSFEECAIAPAPGWMLQQMQPQTSLTASWQAFDRQFRLPVNAAVPLYCCLSRENRHLFDEGVPQGCRDNSGARLTRDLLGTAGYLAGIGQMFEGDPRQMLDTFCQRCSPPLSERDGDRLWKSAVKDNPGPSLSPEQIEGCIKGWLWRQRQESAGKPPAIAPDSPADFQSTMTAVGKILQIPSRARQTWELNQLARRLRQPPDSLRAMFYDYQHESHDFAPRDVHDFLASRTEERQWLVAGYISAATTIVLYADGGTGKTLLAYDLIKAIASGRPWNGFRTQQVKCLLVQTDEPEIDTRERLDIAGYAEEVKRGWVAIEQHWQFSQMHQLRLWITRERPGFVVIDSLTSANRAATAEEKDTTYASSLYDLVDLANDFGCTFLVLHHENKGGAVRGTTAIRNNVSEVWHLRRPKPAEVNQGLGRNHRILDVEKSRSGCSGNYTLELNVEDYSWSYQGEHSESVRDERPLSARLLDYLELHHGIRYEPQELLGVEDLGGATRDTIRKSLERLRKKGLVEAEHRLKDNGNGQGGKTRYKVYFVPDARMSPRAVSSEPETQAGSSVESLDGCNGAQPPVQRAESPPAEEAQVVGRQKRVNSNLQVGDRCRYCGPSGSIAVTCRGRALEVLAIADGKAHVKAPKWAYAYDIPLAHLRTIKPA</sequence>
<dbReference type="Proteomes" id="UP000016960">
    <property type="component" value="Unassembled WGS sequence"/>
</dbReference>
<dbReference type="Gene3D" id="3.40.50.300">
    <property type="entry name" value="P-loop containing nucleotide triphosphate hydrolases"/>
    <property type="match status" value="1"/>
</dbReference>
<dbReference type="AlphaFoldDB" id="U5DKC8"/>
<dbReference type="PATRIC" id="fig|582515.4.peg.2180"/>
<keyword evidence="4" id="KW-1185">Reference proteome</keyword>
<gene>
    <name evidence="3" type="ORF">KR51_00019390</name>
</gene>
<dbReference type="EMBL" id="ASSJ01000049">
    <property type="protein sequence ID" value="ERN41372.1"/>
    <property type="molecule type" value="Genomic_DNA"/>
</dbReference>
<name>U5DKC8_9CHRO</name>
<accession>U5DKC8</accession>
<evidence type="ECO:0000256" key="1">
    <source>
        <dbReference type="SAM" id="MobiDB-lite"/>
    </source>
</evidence>
<protein>
    <submittedName>
        <fullName evidence="3">Bifunctional DNA primase/polymerase</fullName>
    </submittedName>
</protein>
<dbReference type="OrthoDB" id="503305at2"/>
<organism evidence="3 4">
    <name type="scientific">Rubidibacter lacunae KORDI 51-2</name>
    <dbReference type="NCBI Taxonomy" id="582515"/>
    <lineage>
        <taxon>Bacteria</taxon>
        <taxon>Bacillati</taxon>
        <taxon>Cyanobacteriota</taxon>
        <taxon>Cyanophyceae</taxon>
        <taxon>Oscillatoriophycideae</taxon>
        <taxon>Chroococcales</taxon>
        <taxon>Aphanothecaceae</taxon>
        <taxon>Rubidibacter</taxon>
    </lineage>
</organism>
<dbReference type="eggNOG" id="COG3598">
    <property type="taxonomic scope" value="Bacteria"/>
</dbReference>
<proteinExistence type="predicted"/>
<comment type="caution">
    <text evidence="3">The sequence shown here is derived from an EMBL/GenBank/DDBJ whole genome shotgun (WGS) entry which is preliminary data.</text>
</comment>
<dbReference type="STRING" id="582515.KR51_00019390"/>
<feature type="compositionally biased region" description="Polar residues" evidence="1">
    <location>
        <begin position="710"/>
        <end position="720"/>
    </location>
</feature>
<dbReference type="RefSeq" id="WP_022606877.1">
    <property type="nucleotide sequence ID" value="NZ_ASSJ01000049.1"/>
</dbReference>
<dbReference type="Pfam" id="PF13481">
    <property type="entry name" value="AAA_25"/>
    <property type="match status" value="1"/>
</dbReference>
<feature type="region of interest" description="Disordered" evidence="1">
    <location>
        <begin position="703"/>
        <end position="748"/>
    </location>
</feature>
<dbReference type="eggNOG" id="COG5545">
    <property type="taxonomic scope" value="Bacteria"/>
</dbReference>